<dbReference type="InterPro" id="IPR000659">
    <property type="entry name" value="Pyridox_Oxase"/>
</dbReference>
<dbReference type="GO" id="GO:0004733">
    <property type="term" value="F:pyridoxamine phosphate oxidase activity"/>
    <property type="evidence" value="ECO:0007669"/>
    <property type="project" value="InterPro"/>
</dbReference>
<protein>
    <submittedName>
        <fullName evidence="6">Pyridoxine/pyridoxamine 5'-phosphate oxidase</fullName>
    </submittedName>
</protein>
<evidence type="ECO:0000313" key="7">
    <source>
        <dbReference type="Proteomes" id="UP000184231"/>
    </source>
</evidence>
<dbReference type="PANTHER" id="PTHR10851:SF3">
    <property type="entry name" value="PYRIDOXINE_PYRIDOXAMINE 5'-PHOSPHATE OXIDASE 2"/>
    <property type="match status" value="1"/>
</dbReference>
<keyword evidence="7" id="KW-1185">Reference proteome</keyword>
<evidence type="ECO:0000256" key="2">
    <source>
        <dbReference type="ARBA" id="ARBA00022630"/>
    </source>
</evidence>
<dbReference type="OrthoDB" id="1493996at2"/>
<dbReference type="GO" id="GO:0008615">
    <property type="term" value="P:pyridoxine biosynthetic process"/>
    <property type="evidence" value="ECO:0007669"/>
    <property type="project" value="InterPro"/>
</dbReference>
<gene>
    <name evidence="6" type="ORF">SAMN04487911_102113</name>
</gene>
<reference evidence="6 7" key="1">
    <citation type="submission" date="2016-11" db="EMBL/GenBank/DDBJ databases">
        <authorList>
            <person name="Jaros S."/>
            <person name="Januszkiewicz K."/>
            <person name="Wedrychowicz H."/>
        </authorList>
    </citation>
    <scope>NUCLEOTIDE SEQUENCE [LARGE SCALE GENOMIC DNA]</scope>
    <source>
        <strain evidence="6 7">CGMCC 1.8863</strain>
    </source>
</reference>
<organism evidence="6 7">
    <name type="scientific">Arenibacter nanhaiticus</name>
    <dbReference type="NCBI Taxonomy" id="558155"/>
    <lineage>
        <taxon>Bacteria</taxon>
        <taxon>Pseudomonadati</taxon>
        <taxon>Bacteroidota</taxon>
        <taxon>Flavobacteriia</taxon>
        <taxon>Flavobacteriales</taxon>
        <taxon>Flavobacteriaceae</taxon>
        <taxon>Arenibacter</taxon>
    </lineage>
</organism>
<dbReference type="AlphaFoldDB" id="A0A1M6B9G7"/>
<evidence type="ECO:0000256" key="3">
    <source>
        <dbReference type="ARBA" id="ARBA00022643"/>
    </source>
</evidence>
<dbReference type="InterPro" id="IPR024624">
    <property type="entry name" value="Pyridox_Oxase_Alr4036_FMN-bd"/>
</dbReference>
<comment type="cofactor">
    <cofactor evidence="1">
        <name>FMN</name>
        <dbReference type="ChEBI" id="CHEBI:58210"/>
    </cofactor>
</comment>
<dbReference type="RefSeq" id="WP_072762936.1">
    <property type="nucleotide sequence ID" value="NZ_FQYX01000002.1"/>
</dbReference>
<keyword evidence="4" id="KW-0560">Oxidoreductase</keyword>
<dbReference type="Proteomes" id="UP000184231">
    <property type="component" value="Unassembled WGS sequence"/>
</dbReference>
<dbReference type="Pfam" id="PF12766">
    <property type="entry name" value="Pyridox_oxase_2"/>
    <property type="match status" value="1"/>
</dbReference>
<proteinExistence type="predicted"/>
<feature type="domain" description="Pyridoxamine 5'-phosphate oxidase Alr4036 family FMN-binding" evidence="5">
    <location>
        <begin position="11"/>
        <end position="94"/>
    </location>
</feature>
<keyword evidence="2" id="KW-0285">Flavoprotein</keyword>
<name>A0A1M6B9G7_9FLAO</name>
<evidence type="ECO:0000256" key="1">
    <source>
        <dbReference type="ARBA" id="ARBA00001917"/>
    </source>
</evidence>
<dbReference type="Gene3D" id="2.30.110.10">
    <property type="entry name" value="Electron Transport, Fmn-binding Protein, Chain A"/>
    <property type="match status" value="1"/>
</dbReference>
<evidence type="ECO:0000313" key="6">
    <source>
        <dbReference type="EMBL" id="SHI45379.1"/>
    </source>
</evidence>
<accession>A0A1M6B9G7</accession>
<evidence type="ECO:0000259" key="5">
    <source>
        <dbReference type="Pfam" id="PF12766"/>
    </source>
</evidence>
<dbReference type="InterPro" id="IPR012349">
    <property type="entry name" value="Split_barrel_FMN-bd"/>
</dbReference>
<evidence type="ECO:0000256" key="4">
    <source>
        <dbReference type="ARBA" id="ARBA00023002"/>
    </source>
</evidence>
<keyword evidence="3" id="KW-0288">FMN</keyword>
<dbReference type="SUPFAM" id="SSF50475">
    <property type="entry name" value="FMN-binding split barrel"/>
    <property type="match status" value="1"/>
</dbReference>
<dbReference type="EMBL" id="FQYX01000002">
    <property type="protein sequence ID" value="SHI45379.1"/>
    <property type="molecule type" value="Genomic_DNA"/>
</dbReference>
<dbReference type="STRING" id="558155.SAMN04487911_102113"/>
<dbReference type="GO" id="GO:0010181">
    <property type="term" value="F:FMN binding"/>
    <property type="evidence" value="ECO:0007669"/>
    <property type="project" value="InterPro"/>
</dbReference>
<sequence length="181" mass="21063">MTSHFFEQIKDELKKGPTEPKHPFRFFTFATVGLDQVARLRTVVLRKVNEDLKLTFFTDKRSKKITHIKENKKVGLLFYNPTKMLQLKIEGIATFKDDEGTKAQFWSTIAPAAKKAYTTSMPPGSALTNPQNLEFLNEENHFCTVEIIPFKMEYLQLAQPNHIRIRFSRTETHWEGEFIVP</sequence>
<dbReference type="PANTHER" id="PTHR10851">
    <property type="entry name" value="PYRIDOXINE-5-PHOSPHATE OXIDASE"/>
    <property type="match status" value="1"/>
</dbReference>